<dbReference type="Proteomes" id="UP000183567">
    <property type="component" value="Unassembled WGS sequence"/>
</dbReference>
<feature type="transmembrane region" description="Helical" evidence="1">
    <location>
        <begin position="20"/>
        <end position="38"/>
    </location>
</feature>
<protein>
    <submittedName>
        <fullName evidence="2">Uncharacterized protein</fullName>
    </submittedName>
</protein>
<keyword evidence="1" id="KW-0472">Membrane</keyword>
<dbReference type="AlphaFoldDB" id="A0A1J8R0G6"/>
<accession>A0A1J8R0G6</accession>
<evidence type="ECO:0000313" key="3">
    <source>
        <dbReference type="Proteomes" id="UP000183567"/>
    </source>
</evidence>
<sequence length="121" mass="13937">MLCVILAARLHAMYERSRKMLIFLIVTLLAVTITIGAHRTNAEEFILWGAYTVCAYLEDYDPFRTSFVAWMLGIMWEVLAMCLAVWIAVRHLRELQQRPTGSTTGDYLTVLIKSHIYYFAG</sequence>
<dbReference type="OrthoDB" id="2681415at2759"/>
<feature type="transmembrane region" description="Helical" evidence="1">
    <location>
        <begin position="67"/>
        <end position="89"/>
    </location>
</feature>
<keyword evidence="1" id="KW-0812">Transmembrane</keyword>
<organism evidence="2 3">
    <name type="scientific">Rhizopogon vesiculosus</name>
    <dbReference type="NCBI Taxonomy" id="180088"/>
    <lineage>
        <taxon>Eukaryota</taxon>
        <taxon>Fungi</taxon>
        <taxon>Dikarya</taxon>
        <taxon>Basidiomycota</taxon>
        <taxon>Agaricomycotina</taxon>
        <taxon>Agaricomycetes</taxon>
        <taxon>Agaricomycetidae</taxon>
        <taxon>Boletales</taxon>
        <taxon>Suillineae</taxon>
        <taxon>Rhizopogonaceae</taxon>
        <taxon>Rhizopogon</taxon>
    </lineage>
</organism>
<dbReference type="EMBL" id="LVVM01001112">
    <property type="protein sequence ID" value="OJA19264.1"/>
    <property type="molecule type" value="Genomic_DNA"/>
</dbReference>
<keyword evidence="1" id="KW-1133">Transmembrane helix</keyword>
<keyword evidence="3" id="KW-1185">Reference proteome</keyword>
<comment type="caution">
    <text evidence="2">The sequence shown here is derived from an EMBL/GenBank/DDBJ whole genome shotgun (WGS) entry which is preliminary data.</text>
</comment>
<gene>
    <name evidence="2" type="ORF">AZE42_07095</name>
</gene>
<reference evidence="2 3" key="1">
    <citation type="submission" date="2016-03" db="EMBL/GenBank/DDBJ databases">
        <title>Comparative genomics of the ectomycorrhizal sister species Rhizopogon vinicolor and Rhizopogon vesiculosus (Basidiomycota: Boletales) reveals a divergence of the mating type B locus.</title>
        <authorList>
            <person name="Mujic A.B."/>
            <person name="Kuo A."/>
            <person name="Tritt A."/>
            <person name="Lipzen A."/>
            <person name="Chen C."/>
            <person name="Johnson J."/>
            <person name="Sharma A."/>
            <person name="Barry K."/>
            <person name="Grigoriev I.V."/>
            <person name="Spatafora J.W."/>
        </authorList>
    </citation>
    <scope>NUCLEOTIDE SEQUENCE [LARGE SCALE GENOMIC DNA]</scope>
    <source>
        <strain evidence="2 3">AM-OR11-056</strain>
    </source>
</reference>
<evidence type="ECO:0000313" key="2">
    <source>
        <dbReference type="EMBL" id="OJA19264.1"/>
    </source>
</evidence>
<proteinExistence type="predicted"/>
<evidence type="ECO:0000256" key="1">
    <source>
        <dbReference type="SAM" id="Phobius"/>
    </source>
</evidence>
<name>A0A1J8R0G6_9AGAM</name>